<dbReference type="PANTHER" id="PTHR13261">
    <property type="entry name" value="BRCA2 AND CDKN1A INTERACTING PROTEIN"/>
    <property type="match status" value="1"/>
</dbReference>
<evidence type="ECO:0000256" key="3">
    <source>
        <dbReference type="PIRNR" id="PIRNR028983"/>
    </source>
</evidence>
<gene>
    <name evidence="4" type="primary">BCCIP</name>
    <name evidence="4" type="synonym">bccip</name>
</gene>
<dbReference type="PIRSF" id="PIRSF028983">
    <property type="entry name" value="BCP1"/>
    <property type="match status" value="1"/>
</dbReference>
<organism evidence="4 5">
    <name type="scientific">Erpetoichthys calabaricus</name>
    <name type="common">Rope fish</name>
    <name type="synonym">Calamoichthys calabaricus</name>
    <dbReference type="NCBI Taxonomy" id="27687"/>
    <lineage>
        <taxon>Eukaryota</taxon>
        <taxon>Metazoa</taxon>
        <taxon>Chordata</taxon>
        <taxon>Craniata</taxon>
        <taxon>Vertebrata</taxon>
        <taxon>Euteleostomi</taxon>
        <taxon>Actinopterygii</taxon>
        <taxon>Polypteriformes</taxon>
        <taxon>Polypteridae</taxon>
        <taxon>Erpetoichthys</taxon>
    </lineage>
</organism>
<reference evidence="4" key="2">
    <citation type="submission" date="2025-08" db="UniProtKB">
        <authorList>
            <consortium name="Ensembl"/>
        </authorList>
    </citation>
    <scope>IDENTIFICATION</scope>
</reference>
<dbReference type="Proteomes" id="UP000694620">
    <property type="component" value="Chromosome 2"/>
</dbReference>
<reference evidence="4" key="3">
    <citation type="submission" date="2025-09" db="UniProtKB">
        <authorList>
            <consortium name="Ensembl"/>
        </authorList>
    </citation>
    <scope>IDENTIFICATION</scope>
</reference>
<protein>
    <recommendedName>
        <fullName evidence="3">Protein BCCIP homolog</fullName>
    </recommendedName>
</protein>
<dbReference type="PANTHER" id="PTHR13261:SF0">
    <property type="entry name" value="BRCA2 AND CDKN1A-INTERACTING PROTEIN"/>
    <property type="match status" value="1"/>
</dbReference>
<proteinExistence type="inferred from homology"/>
<name>A0A8C4S9R5_ERPCA</name>
<sequence>LTTTPQCLIQFVPSKTQTKKNPPVSSSFRVGHSKYDCLQMSFFYIFQEVKVDFEAHSLSENDFNGIKKLLQQVFLKANINTSELTDILIQQNHVGSVIRQAEVPEDSDDEDADEGTQCVEQIKEAMLSQCEKNCKENVYEQLNRILSDTSKPVGLVLSERFINVPPQIALPMHKQLQEEIAEAQRTNKPSGKCHYYLLISRTSGGTQAKEQLMFANAEEEFFHEVAALTFNYSVQEESDSFLGGRWSFDDAPMKPFRTVILIPADKIPQIMDKLKEYLSI</sequence>
<dbReference type="InterPro" id="IPR025602">
    <property type="entry name" value="BCP1_family"/>
</dbReference>
<dbReference type="AlphaFoldDB" id="A0A8C4S9R5"/>
<comment type="subcellular location">
    <subcellularLocation>
        <location evidence="1">Cytoplasm</location>
        <location evidence="1">Cytoskeleton</location>
        <location evidence="1">Spindle pole</location>
    </subcellularLocation>
</comment>
<evidence type="ECO:0000256" key="1">
    <source>
        <dbReference type="ARBA" id="ARBA00004647"/>
    </source>
</evidence>
<dbReference type="GO" id="GO:0000922">
    <property type="term" value="C:spindle pole"/>
    <property type="evidence" value="ECO:0007669"/>
    <property type="project" value="UniProtKB-SubCell"/>
</dbReference>
<reference evidence="4" key="1">
    <citation type="submission" date="2021-06" db="EMBL/GenBank/DDBJ databases">
        <authorList>
            <consortium name="Wellcome Sanger Institute Data Sharing"/>
        </authorList>
    </citation>
    <scope>NUCLEOTIDE SEQUENCE [LARGE SCALE GENOMIC DNA]</scope>
</reference>
<dbReference type="Ensembl" id="ENSECRT00000014458.1">
    <property type="protein sequence ID" value="ENSECRP00000014211.1"/>
    <property type="gene ID" value="ENSECRG00000009476.1"/>
</dbReference>
<evidence type="ECO:0000256" key="2">
    <source>
        <dbReference type="ARBA" id="ARBA00006781"/>
    </source>
</evidence>
<dbReference type="GeneTree" id="ENSGT00390000000696"/>
<dbReference type="Pfam" id="PF13862">
    <property type="entry name" value="BCCIP"/>
    <property type="match status" value="1"/>
</dbReference>
<evidence type="ECO:0000313" key="5">
    <source>
        <dbReference type="Proteomes" id="UP000694620"/>
    </source>
</evidence>
<evidence type="ECO:0000313" key="4">
    <source>
        <dbReference type="Ensembl" id="ENSECRP00000014211.1"/>
    </source>
</evidence>
<accession>A0A8C4S9R5</accession>
<keyword evidence="5" id="KW-1185">Reference proteome</keyword>
<comment type="similarity">
    <text evidence="2 3">Belongs to the BCP1 family.</text>
</comment>
<dbReference type="GO" id="GO:0005634">
    <property type="term" value="C:nucleus"/>
    <property type="evidence" value="ECO:0007669"/>
    <property type="project" value="TreeGrafter"/>
</dbReference>